<feature type="compositionally biased region" description="Polar residues" evidence="1">
    <location>
        <begin position="49"/>
        <end position="59"/>
    </location>
</feature>
<protein>
    <submittedName>
        <fullName evidence="2">Uncharacterized protein</fullName>
    </submittedName>
</protein>
<feature type="compositionally biased region" description="Basic and acidic residues" evidence="1">
    <location>
        <begin position="1"/>
        <end position="12"/>
    </location>
</feature>
<reference evidence="2" key="2">
    <citation type="journal article" date="2024" name="Plant">
        <title>Genomic evolution and insights into agronomic trait innovations of Sesamum species.</title>
        <authorList>
            <person name="Miao H."/>
            <person name="Wang L."/>
            <person name="Qu L."/>
            <person name="Liu H."/>
            <person name="Sun Y."/>
            <person name="Le M."/>
            <person name="Wang Q."/>
            <person name="Wei S."/>
            <person name="Zheng Y."/>
            <person name="Lin W."/>
            <person name="Duan Y."/>
            <person name="Cao H."/>
            <person name="Xiong S."/>
            <person name="Wang X."/>
            <person name="Wei L."/>
            <person name="Li C."/>
            <person name="Ma Q."/>
            <person name="Ju M."/>
            <person name="Zhao R."/>
            <person name="Li G."/>
            <person name="Mu C."/>
            <person name="Tian Q."/>
            <person name="Mei H."/>
            <person name="Zhang T."/>
            <person name="Gao T."/>
            <person name="Zhang H."/>
        </authorList>
    </citation>
    <scope>NUCLEOTIDE SEQUENCE</scope>
    <source>
        <strain evidence="2">G01</strain>
    </source>
</reference>
<evidence type="ECO:0000256" key="1">
    <source>
        <dbReference type="SAM" id="MobiDB-lite"/>
    </source>
</evidence>
<feature type="compositionally biased region" description="Polar residues" evidence="1">
    <location>
        <begin position="16"/>
        <end position="27"/>
    </location>
</feature>
<sequence length="92" mass="10229">MATAERLTDSTRRTRGNSNDASPTQKTPAGWRSFRSKLPTEVGKHKPHAQSSLQGLSRTSPRRTSKGCCRRAMDASYAMACIDMRTARRNNC</sequence>
<dbReference type="AlphaFoldDB" id="A0AAW2J364"/>
<accession>A0AAW2J364</accession>
<organism evidence="2">
    <name type="scientific">Sesamum angustifolium</name>
    <dbReference type="NCBI Taxonomy" id="2727405"/>
    <lineage>
        <taxon>Eukaryota</taxon>
        <taxon>Viridiplantae</taxon>
        <taxon>Streptophyta</taxon>
        <taxon>Embryophyta</taxon>
        <taxon>Tracheophyta</taxon>
        <taxon>Spermatophyta</taxon>
        <taxon>Magnoliopsida</taxon>
        <taxon>eudicotyledons</taxon>
        <taxon>Gunneridae</taxon>
        <taxon>Pentapetalae</taxon>
        <taxon>asterids</taxon>
        <taxon>lamiids</taxon>
        <taxon>Lamiales</taxon>
        <taxon>Pedaliaceae</taxon>
        <taxon>Sesamum</taxon>
    </lineage>
</organism>
<proteinExistence type="predicted"/>
<name>A0AAW2J364_9LAMI</name>
<dbReference type="EMBL" id="JACGWK010001442">
    <property type="protein sequence ID" value="KAL0288517.1"/>
    <property type="molecule type" value="Genomic_DNA"/>
</dbReference>
<feature type="region of interest" description="Disordered" evidence="1">
    <location>
        <begin position="1"/>
        <end position="68"/>
    </location>
</feature>
<gene>
    <name evidence="2" type="ORF">Sangu_2653900</name>
</gene>
<reference evidence="2" key="1">
    <citation type="submission" date="2020-06" db="EMBL/GenBank/DDBJ databases">
        <authorList>
            <person name="Li T."/>
            <person name="Hu X."/>
            <person name="Zhang T."/>
            <person name="Song X."/>
            <person name="Zhang H."/>
            <person name="Dai N."/>
            <person name="Sheng W."/>
            <person name="Hou X."/>
            <person name="Wei L."/>
        </authorList>
    </citation>
    <scope>NUCLEOTIDE SEQUENCE</scope>
    <source>
        <strain evidence="2">G01</strain>
        <tissue evidence="2">Leaf</tissue>
    </source>
</reference>
<evidence type="ECO:0000313" key="2">
    <source>
        <dbReference type="EMBL" id="KAL0288517.1"/>
    </source>
</evidence>
<comment type="caution">
    <text evidence="2">The sequence shown here is derived from an EMBL/GenBank/DDBJ whole genome shotgun (WGS) entry which is preliminary data.</text>
</comment>